<dbReference type="EMBL" id="CP002408">
    <property type="protein sequence ID" value="AFU57282.1"/>
    <property type="molecule type" value="Genomic_DNA"/>
</dbReference>
<dbReference type="Proteomes" id="UP000008037">
    <property type="component" value="Chromosome"/>
</dbReference>
<proteinExistence type="predicted"/>
<protein>
    <submittedName>
        <fullName evidence="4">Uncharacterized protein</fullName>
    </submittedName>
</protein>
<evidence type="ECO:0000313" key="3">
    <source>
        <dbReference type="EMBL" id="AFU57282.1"/>
    </source>
</evidence>
<feature type="coiled-coil region" evidence="1">
    <location>
        <begin position="1"/>
        <end position="28"/>
    </location>
</feature>
<keyword evidence="2" id="KW-0472">Membrane</keyword>
<dbReference type="STRING" id="1237085.Ngar_c03340"/>
<gene>
    <name evidence="3" type="ordered locus">Ngar_c03340</name>
    <name evidence="4" type="ordered locus">Ngar_c03650</name>
</gene>
<name>K0IEU2_NITGG</name>
<dbReference type="InParanoid" id="K0IEU2"/>
<keyword evidence="2" id="KW-1133">Transmembrane helix</keyword>
<keyword evidence="5" id="KW-1185">Reference proteome</keyword>
<evidence type="ECO:0000313" key="4">
    <source>
        <dbReference type="EMBL" id="AFU57313.1"/>
    </source>
</evidence>
<evidence type="ECO:0000313" key="5">
    <source>
        <dbReference type="Proteomes" id="UP000008037"/>
    </source>
</evidence>
<sequence length="68" mass="7994">MMSDKERLAREEERNKNQDRDINDLYGKWEEIVKCIRRIERRQWIGMGEQAGIAVLLGFVLAKLFGGI</sequence>
<dbReference type="GeneID" id="13796541"/>
<feature type="transmembrane region" description="Helical" evidence="2">
    <location>
        <begin position="44"/>
        <end position="65"/>
    </location>
</feature>
<evidence type="ECO:0000256" key="1">
    <source>
        <dbReference type="SAM" id="Coils"/>
    </source>
</evidence>
<dbReference type="BioCyc" id="CNIT1237085:G1324-334-MONOMER"/>
<dbReference type="RefSeq" id="WP_015017854.1">
    <property type="nucleotide sequence ID" value="NC_018719.1"/>
</dbReference>
<dbReference type="HOGENOM" id="CLU_2784233_0_0_2"/>
<keyword evidence="2" id="KW-0812">Transmembrane</keyword>
<accession>K0IEU2</accession>
<dbReference type="KEGG" id="nga:Ngar_c03340"/>
<dbReference type="AlphaFoldDB" id="K0IEU2"/>
<reference evidence="4 5" key="1">
    <citation type="journal article" date="2012" name="Environ. Microbiol.">
        <title>The genome of the ammonia-oxidizing Candidatus Nitrososphaera gargensis: insights into metabolic versatility and environmental adaptations.</title>
        <authorList>
            <person name="Spang A."/>
            <person name="Poehlein A."/>
            <person name="Offre P."/>
            <person name="Zumbragel S."/>
            <person name="Haider S."/>
            <person name="Rychlik N."/>
            <person name="Nowka B."/>
            <person name="Schmeisser C."/>
            <person name="Lebedeva E.V."/>
            <person name="Rattei T."/>
            <person name="Bohm C."/>
            <person name="Schmid M."/>
            <person name="Galushko A."/>
            <person name="Hatzenpichler R."/>
            <person name="Weinmaier T."/>
            <person name="Daniel R."/>
            <person name="Schleper C."/>
            <person name="Spieck E."/>
            <person name="Streit W."/>
            <person name="Wagner M."/>
        </authorList>
    </citation>
    <scope>NUCLEOTIDE SEQUENCE [LARGE SCALE GENOMIC DNA]</scope>
    <source>
        <strain evidence="4">Enrichment culture Ga9.2</strain>
        <strain evidence="5">Ga9.2</strain>
    </source>
</reference>
<dbReference type="EMBL" id="CP002408">
    <property type="protein sequence ID" value="AFU57313.1"/>
    <property type="molecule type" value="Genomic_DNA"/>
</dbReference>
<organism evidence="4 5">
    <name type="scientific">Nitrososphaera gargensis (strain Ga9.2)</name>
    <dbReference type="NCBI Taxonomy" id="1237085"/>
    <lineage>
        <taxon>Archaea</taxon>
        <taxon>Nitrososphaerota</taxon>
        <taxon>Nitrososphaeria</taxon>
        <taxon>Nitrososphaerales</taxon>
        <taxon>Nitrososphaeraceae</taxon>
        <taxon>Nitrososphaera</taxon>
    </lineage>
</organism>
<evidence type="ECO:0000256" key="2">
    <source>
        <dbReference type="SAM" id="Phobius"/>
    </source>
</evidence>
<dbReference type="KEGG" id="nga:Ngar_c03650"/>
<keyword evidence="1" id="KW-0175">Coiled coil</keyword>